<evidence type="ECO:0000256" key="5">
    <source>
        <dbReference type="ARBA" id="ARBA00023163"/>
    </source>
</evidence>
<dbReference type="PANTHER" id="PTHR48111:SF1">
    <property type="entry name" value="TWO-COMPONENT RESPONSE REGULATOR ORR33"/>
    <property type="match status" value="1"/>
</dbReference>
<dbReference type="PROSITE" id="PS51755">
    <property type="entry name" value="OMPR_PHOB"/>
    <property type="match status" value="1"/>
</dbReference>
<dbReference type="InterPro" id="IPR011006">
    <property type="entry name" value="CheY-like_superfamily"/>
</dbReference>
<evidence type="ECO:0000256" key="2">
    <source>
        <dbReference type="ARBA" id="ARBA00023012"/>
    </source>
</evidence>
<feature type="modified residue" description="4-aspartylphosphate" evidence="6">
    <location>
        <position position="57"/>
    </location>
</feature>
<reference evidence="10 11" key="1">
    <citation type="submission" date="2023-04" db="EMBL/GenBank/DDBJ databases">
        <title>Marinobulbifer ophiurae gen. nov., sp. Nov., isolate from tissue of brittle star Ophioplocus japonicus.</title>
        <authorList>
            <person name="Kawano K."/>
            <person name="Sawayama S."/>
            <person name="Nakagawa S."/>
        </authorList>
    </citation>
    <scope>NUCLEOTIDE SEQUENCE [LARGE SCALE GENOMIC DNA]</scope>
    <source>
        <strain evidence="10 11">NKW57</strain>
    </source>
</reference>
<name>A0ABQ6LVZ2_9GAMM</name>
<dbReference type="SMART" id="SM00862">
    <property type="entry name" value="Trans_reg_C"/>
    <property type="match status" value="1"/>
</dbReference>
<feature type="domain" description="Response regulatory" evidence="8">
    <location>
        <begin position="8"/>
        <end position="121"/>
    </location>
</feature>
<keyword evidence="1 6" id="KW-0597">Phosphoprotein</keyword>
<feature type="domain" description="OmpR/PhoB-type" evidence="9">
    <location>
        <begin position="130"/>
        <end position="232"/>
    </location>
</feature>
<dbReference type="CDD" id="cd00383">
    <property type="entry name" value="trans_reg_C"/>
    <property type="match status" value="1"/>
</dbReference>
<evidence type="ECO:0000256" key="6">
    <source>
        <dbReference type="PROSITE-ProRule" id="PRU00169"/>
    </source>
</evidence>
<dbReference type="SUPFAM" id="SSF52172">
    <property type="entry name" value="CheY-like"/>
    <property type="match status" value="1"/>
</dbReference>
<dbReference type="Pfam" id="PF00486">
    <property type="entry name" value="Trans_reg_C"/>
    <property type="match status" value="1"/>
</dbReference>
<keyword evidence="11" id="KW-1185">Reference proteome</keyword>
<protein>
    <submittedName>
        <fullName evidence="10">Response regulator</fullName>
    </submittedName>
</protein>
<dbReference type="SUPFAM" id="SSF46894">
    <property type="entry name" value="C-terminal effector domain of the bipartite response regulators"/>
    <property type="match status" value="1"/>
</dbReference>
<dbReference type="CDD" id="cd17574">
    <property type="entry name" value="REC_OmpR"/>
    <property type="match status" value="1"/>
</dbReference>
<comment type="caution">
    <text evidence="10">The sequence shown here is derived from an EMBL/GenBank/DDBJ whole genome shotgun (WGS) entry which is preliminary data.</text>
</comment>
<evidence type="ECO:0000256" key="7">
    <source>
        <dbReference type="PROSITE-ProRule" id="PRU01091"/>
    </source>
</evidence>
<dbReference type="InterPro" id="IPR001867">
    <property type="entry name" value="OmpR/PhoB-type_DNA-bd"/>
</dbReference>
<dbReference type="PANTHER" id="PTHR48111">
    <property type="entry name" value="REGULATOR OF RPOS"/>
    <property type="match status" value="1"/>
</dbReference>
<dbReference type="InterPro" id="IPR039420">
    <property type="entry name" value="WalR-like"/>
</dbReference>
<evidence type="ECO:0000256" key="3">
    <source>
        <dbReference type="ARBA" id="ARBA00023015"/>
    </source>
</evidence>
<keyword evidence="4 7" id="KW-0238">DNA-binding</keyword>
<dbReference type="Gene3D" id="1.10.10.10">
    <property type="entry name" value="Winged helix-like DNA-binding domain superfamily/Winged helix DNA-binding domain"/>
    <property type="match status" value="1"/>
</dbReference>
<evidence type="ECO:0000313" key="11">
    <source>
        <dbReference type="Proteomes" id="UP001224392"/>
    </source>
</evidence>
<proteinExistence type="predicted"/>
<evidence type="ECO:0000256" key="1">
    <source>
        <dbReference type="ARBA" id="ARBA00022553"/>
    </source>
</evidence>
<feature type="DNA-binding region" description="OmpR/PhoB-type" evidence="7">
    <location>
        <begin position="130"/>
        <end position="232"/>
    </location>
</feature>
<dbReference type="InterPro" id="IPR001789">
    <property type="entry name" value="Sig_transdc_resp-reg_receiver"/>
</dbReference>
<evidence type="ECO:0000259" key="9">
    <source>
        <dbReference type="PROSITE" id="PS51755"/>
    </source>
</evidence>
<dbReference type="RefSeq" id="WP_285762739.1">
    <property type="nucleotide sequence ID" value="NZ_BSYJ01000001.1"/>
</dbReference>
<accession>A0ABQ6LVZ2</accession>
<dbReference type="Gene3D" id="3.40.50.2300">
    <property type="match status" value="1"/>
</dbReference>
<dbReference type="InterPro" id="IPR036388">
    <property type="entry name" value="WH-like_DNA-bd_sf"/>
</dbReference>
<dbReference type="InterPro" id="IPR016032">
    <property type="entry name" value="Sig_transdc_resp-reg_C-effctor"/>
</dbReference>
<evidence type="ECO:0000313" key="10">
    <source>
        <dbReference type="EMBL" id="GMG86236.1"/>
    </source>
</evidence>
<dbReference type="Proteomes" id="UP001224392">
    <property type="component" value="Unassembled WGS sequence"/>
</dbReference>
<sequence>MNECGYLNILLLEDDIQLARLIVQFLSQYDCSVAHAENSTEFERLLKLGNYDLLISDVVLPDTNGFKLIEHFREEISCPVIFLSALGDTADQIRGLELGAHDYLVKPIDPELLWAKIKVNARKRLPPAAQPARVVAEAELPEHIRLLLRSAADAHKQRQLTYQDYSLLKLFAEFPGEMLSRDFLFKQMVGREFDGQDRTVDMRIFRLRKKLKRLGIDVGFSSVRGRGYVMQGIGGQ</sequence>
<keyword evidence="5" id="KW-0804">Transcription</keyword>
<evidence type="ECO:0000256" key="4">
    <source>
        <dbReference type="ARBA" id="ARBA00023125"/>
    </source>
</evidence>
<organism evidence="10 11">
    <name type="scientific">Biformimicrobium ophioploci</name>
    <dbReference type="NCBI Taxonomy" id="3036711"/>
    <lineage>
        <taxon>Bacteria</taxon>
        <taxon>Pseudomonadati</taxon>
        <taxon>Pseudomonadota</taxon>
        <taxon>Gammaproteobacteria</taxon>
        <taxon>Cellvibrionales</taxon>
        <taxon>Microbulbiferaceae</taxon>
        <taxon>Biformimicrobium</taxon>
    </lineage>
</organism>
<keyword evidence="3" id="KW-0805">Transcription regulation</keyword>
<gene>
    <name evidence="10" type="ORF">MNKW57_05570</name>
</gene>
<dbReference type="SMART" id="SM00448">
    <property type="entry name" value="REC"/>
    <property type="match status" value="1"/>
</dbReference>
<dbReference type="EMBL" id="BSYJ01000001">
    <property type="protein sequence ID" value="GMG86236.1"/>
    <property type="molecule type" value="Genomic_DNA"/>
</dbReference>
<keyword evidence="2" id="KW-0902">Two-component regulatory system</keyword>
<dbReference type="Pfam" id="PF00072">
    <property type="entry name" value="Response_reg"/>
    <property type="match status" value="1"/>
</dbReference>
<dbReference type="PROSITE" id="PS50110">
    <property type="entry name" value="RESPONSE_REGULATORY"/>
    <property type="match status" value="1"/>
</dbReference>
<evidence type="ECO:0000259" key="8">
    <source>
        <dbReference type="PROSITE" id="PS50110"/>
    </source>
</evidence>